<proteinExistence type="predicted"/>
<dbReference type="Gene3D" id="1.20.1250.20">
    <property type="entry name" value="MFS general substrate transporter like domains"/>
    <property type="match status" value="2"/>
</dbReference>
<comment type="subcellular location">
    <subcellularLocation>
        <location evidence="1">Membrane</location>
        <topology evidence="1">Multi-pass membrane protein</topology>
    </subcellularLocation>
</comment>
<feature type="transmembrane region" description="Helical" evidence="7">
    <location>
        <begin position="131"/>
        <end position="153"/>
    </location>
</feature>
<gene>
    <name evidence="9" type="primary">g2116</name>
    <name evidence="9" type="ORF">EsDP_00002116</name>
</gene>
<keyword evidence="3 7" id="KW-0812">Transmembrane</keyword>
<keyword evidence="2" id="KW-0813">Transport</keyword>
<feature type="transmembrane region" description="Helical" evidence="7">
    <location>
        <begin position="366"/>
        <end position="390"/>
    </location>
</feature>
<organism evidence="9 10">
    <name type="scientific">Epichloe bromicola</name>
    <dbReference type="NCBI Taxonomy" id="79588"/>
    <lineage>
        <taxon>Eukaryota</taxon>
        <taxon>Fungi</taxon>
        <taxon>Dikarya</taxon>
        <taxon>Ascomycota</taxon>
        <taxon>Pezizomycotina</taxon>
        <taxon>Sordariomycetes</taxon>
        <taxon>Hypocreomycetidae</taxon>
        <taxon>Hypocreales</taxon>
        <taxon>Clavicipitaceae</taxon>
        <taxon>Epichloe</taxon>
    </lineage>
</organism>
<evidence type="ECO:0000256" key="2">
    <source>
        <dbReference type="ARBA" id="ARBA00022448"/>
    </source>
</evidence>
<keyword evidence="10" id="KW-1185">Reference proteome</keyword>
<accession>A0ABQ0CJV7</accession>
<evidence type="ECO:0000256" key="4">
    <source>
        <dbReference type="ARBA" id="ARBA00022989"/>
    </source>
</evidence>
<evidence type="ECO:0000313" key="10">
    <source>
        <dbReference type="Proteomes" id="UP001562357"/>
    </source>
</evidence>
<feature type="transmembrane region" description="Helical" evidence="7">
    <location>
        <begin position="159"/>
        <end position="179"/>
    </location>
</feature>
<comment type="caution">
    <text evidence="9">The sequence shown here is derived from an EMBL/GenBank/DDBJ whole genome shotgun (WGS) entry which is preliminary data.</text>
</comment>
<sequence>MLMVSTAVFTDIFPYAVIVPVLPFALIDQAGVSEDKVQLWTSVSLAAFGAAILVSAPIWGILADKTNDRRTPMLAGLVLLVSATILLCFMKNVAMLILGRIFQGMTSALTWSVGLALVVDTVSSERVGQAMGWVGIALSLGTLTSPLLGGIVYGKGGYYEVWVMCFAIIVVDIVFRVLVIEKKDAAKWLNRTDTTASQTTHASDSTDTTTTTTTTAAAATRVPLETAPPRAGVADKSSRLPSYDGESLMGKKPRPLSPGEILELFRSPRLLAALAATVAEAIVLSAFDGTLPIFVEGLFGWNSIGAGLIFLPLVVPTCLGPLVGYLCDRHGPRWLSAFGFALYTPFLVCLRFVADDTFPHKALLCGLLAGVGVGVSFTFGPVTAEITYAVEERFRGRGAKPIALAYALYNIAFSLGTVTGPLLGGFVRESAGWPTVGWGLAIISAATSVLCATFIGGAPLWKKRPEPAVGEGTESSNNG</sequence>
<dbReference type="Pfam" id="PF07690">
    <property type="entry name" value="MFS_1"/>
    <property type="match status" value="1"/>
</dbReference>
<feature type="transmembrane region" description="Helical" evidence="7">
    <location>
        <begin position="101"/>
        <end position="119"/>
    </location>
</feature>
<dbReference type="CDD" id="cd17325">
    <property type="entry name" value="MFS_MdtG_SLC18_like"/>
    <property type="match status" value="1"/>
</dbReference>
<name>A0ABQ0CJV7_9HYPO</name>
<feature type="transmembrane region" description="Helical" evidence="7">
    <location>
        <begin position="334"/>
        <end position="354"/>
    </location>
</feature>
<dbReference type="InterPro" id="IPR050930">
    <property type="entry name" value="MFS_Vesicular_Transporter"/>
</dbReference>
<feature type="region of interest" description="Disordered" evidence="6">
    <location>
        <begin position="193"/>
        <end position="251"/>
    </location>
</feature>
<protein>
    <recommendedName>
        <fullName evidence="8">Major facilitator superfamily (MFS) profile domain-containing protein</fullName>
    </recommendedName>
</protein>
<feature type="transmembrane region" description="Helical" evidence="7">
    <location>
        <begin position="39"/>
        <end position="62"/>
    </location>
</feature>
<feature type="compositionally biased region" description="Low complexity" evidence="6">
    <location>
        <begin position="193"/>
        <end position="220"/>
    </location>
</feature>
<feature type="domain" description="Major facilitator superfamily (MFS) profile" evidence="8">
    <location>
        <begin position="1"/>
        <end position="463"/>
    </location>
</feature>
<evidence type="ECO:0000256" key="5">
    <source>
        <dbReference type="ARBA" id="ARBA00023136"/>
    </source>
</evidence>
<feature type="transmembrane region" description="Helical" evidence="7">
    <location>
        <begin position="74"/>
        <end position="95"/>
    </location>
</feature>
<feature type="transmembrane region" description="Helical" evidence="7">
    <location>
        <begin position="402"/>
        <end position="423"/>
    </location>
</feature>
<reference evidence="10" key="1">
    <citation type="submission" date="2024-06" db="EMBL/GenBank/DDBJ databases">
        <title>Draft Genome Sequences of Epichloe bromicola Strains Isolated from Elymus ciliaris.</title>
        <authorList>
            <consortium name="Epichloe bromicola genome sequencing consortium"/>
            <person name="Miura A."/>
            <person name="Imano S."/>
            <person name="Ashida A."/>
            <person name="Sato I."/>
            <person name="Chiba S."/>
            <person name="Tanaka A."/>
            <person name="Camagna M."/>
            <person name="Takemoto D."/>
        </authorList>
    </citation>
    <scope>NUCLEOTIDE SEQUENCE [LARGE SCALE GENOMIC DNA]</scope>
    <source>
        <strain evidence="10">DP</strain>
    </source>
</reference>
<keyword evidence="4 7" id="KW-1133">Transmembrane helix</keyword>
<dbReference type="PANTHER" id="PTHR23506:SF23">
    <property type="entry name" value="GH10249P"/>
    <property type="match status" value="1"/>
</dbReference>
<evidence type="ECO:0000256" key="3">
    <source>
        <dbReference type="ARBA" id="ARBA00022692"/>
    </source>
</evidence>
<evidence type="ECO:0000256" key="7">
    <source>
        <dbReference type="SAM" id="Phobius"/>
    </source>
</evidence>
<dbReference type="PANTHER" id="PTHR23506">
    <property type="entry name" value="GH10249P"/>
    <property type="match status" value="1"/>
</dbReference>
<feature type="transmembrane region" description="Helical" evidence="7">
    <location>
        <begin position="7"/>
        <end position="27"/>
    </location>
</feature>
<feature type="transmembrane region" description="Helical" evidence="7">
    <location>
        <begin position="270"/>
        <end position="287"/>
    </location>
</feature>
<keyword evidence="5 7" id="KW-0472">Membrane</keyword>
<evidence type="ECO:0000259" key="8">
    <source>
        <dbReference type="PROSITE" id="PS50850"/>
    </source>
</evidence>
<dbReference type="InterPro" id="IPR020846">
    <property type="entry name" value="MFS_dom"/>
</dbReference>
<dbReference type="SUPFAM" id="SSF103473">
    <property type="entry name" value="MFS general substrate transporter"/>
    <property type="match status" value="1"/>
</dbReference>
<dbReference type="EMBL" id="BAAFGZ010000053">
    <property type="protein sequence ID" value="GAB0133718.1"/>
    <property type="molecule type" value="Genomic_DNA"/>
</dbReference>
<dbReference type="InterPro" id="IPR036259">
    <property type="entry name" value="MFS_trans_sf"/>
</dbReference>
<evidence type="ECO:0000256" key="6">
    <source>
        <dbReference type="SAM" id="MobiDB-lite"/>
    </source>
</evidence>
<evidence type="ECO:0000256" key="1">
    <source>
        <dbReference type="ARBA" id="ARBA00004141"/>
    </source>
</evidence>
<feature type="transmembrane region" description="Helical" evidence="7">
    <location>
        <begin position="299"/>
        <end position="327"/>
    </location>
</feature>
<dbReference type="PROSITE" id="PS50850">
    <property type="entry name" value="MFS"/>
    <property type="match status" value="1"/>
</dbReference>
<feature type="transmembrane region" description="Helical" evidence="7">
    <location>
        <begin position="435"/>
        <end position="455"/>
    </location>
</feature>
<evidence type="ECO:0000313" key="9">
    <source>
        <dbReference type="EMBL" id="GAB0133718.1"/>
    </source>
</evidence>
<dbReference type="Proteomes" id="UP001562357">
    <property type="component" value="Unassembled WGS sequence"/>
</dbReference>
<dbReference type="InterPro" id="IPR011701">
    <property type="entry name" value="MFS"/>
</dbReference>